<dbReference type="InterPro" id="IPR036427">
    <property type="entry name" value="Bromodomain-like_sf"/>
</dbReference>
<dbReference type="CDD" id="cd05511">
    <property type="entry name" value="Bromo_TFIID"/>
    <property type="match status" value="1"/>
</dbReference>
<dbReference type="GO" id="GO:0017025">
    <property type="term" value="F:TBP-class protein binding"/>
    <property type="evidence" value="ECO:0007669"/>
    <property type="project" value="InterPro"/>
</dbReference>
<protein>
    <submittedName>
        <fullName evidence="5">Transcription initiation factor TFIID subunit 1</fullName>
    </submittedName>
</protein>
<dbReference type="GO" id="GO:0016251">
    <property type="term" value="F:RNA polymerase II general transcription initiation factor activity"/>
    <property type="evidence" value="ECO:0007669"/>
    <property type="project" value="InterPro"/>
</dbReference>
<keyword evidence="6" id="KW-1185">Reference proteome</keyword>
<feature type="compositionally biased region" description="Basic and acidic residues" evidence="3">
    <location>
        <begin position="1"/>
        <end position="28"/>
    </location>
</feature>
<sequence>MDDQQKEEMRKERRRIQEQLRRIKRNQEKPPPSTPPPKKKPKKEKEQLIKASKMKCGACGQIGHMRTNKECPNYHLLRSGGGASVAMTEEQEEEEEKNIPADQNLINVEGTKIIMSKTLLEHAESIRRKSLVLKVPKQAVETKKKKRVTHVVHCDYLKKPKQSANRRRTDPLVTLSSILETILNELRNMPDIQLFLFPVNQKEVPDYYRIIKRPMDMQTMRENVRQKKYRSREDFLADLNQIVENSKLYNGAQHLLTLNAQAMLTQCFQRFAEKEQKLMRLEKAINPLLDDNDQVALSYIFEKIVTAMKAQEAVGSPEIWYFS</sequence>
<proteinExistence type="predicted"/>
<evidence type="ECO:0000259" key="4">
    <source>
        <dbReference type="PROSITE" id="PS50014"/>
    </source>
</evidence>
<dbReference type="GO" id="GO:0004402">
    <property type="term" value="F:histone acetyltransferase activity"/>
    <property type="evidence" value="ECO:0007669"/>
    <property type="project" value="InterPro"/>
</dbReference>
<dbReference type="PANTHER" id="PTHR13900">
    <property type="entry name" value="TRANSCRIPTION INITIATION FACTOR TFIID"/>
    <property type="match status" value="1"/>
</dbReference>
<feature type="domain" description="Bromo" evidence="4">
    <location>
        <begin position="187"/>
        <end position="257"/>
    </location>
</feature>
<dbReference type="GO" id="GO:0005669">
    <property type="term" value="C:transcription factor TFIID complex"/>
    <property type="evidence" value="ECO:0007669"/>
    <property type="project" value="InterPro"/>
</dbReference>
<accession>A0AAV4JME5</accession>
<dbReference type="InterPro" id="IPR041670">
    <property type="entry name" value="Znf-CCHC_6"/>
</dbReference>
<keyword evidence="1 2" id="KW-0103">Bromodomain</keyword>
<dbReference type="PRINTS" id="PR00503">
    <property type="entry name" value="BROMODOMAIN"/>
</dbReference>
<evidence type="ECO:0000256" key="1">
    <source>
        <dbReference type="ARBA" id="ARBA00023117"/>
    </source>
</evidence>
<dbReference type="Pfam" id="PF15288">
    <property type="entry name" value="zf-CCHC_6"/>
    <property type="match status" value="1"/>
</dbReference>
<organism evidence="5 6">
    <name type="scientific">Elysia marginata</name>
    <dbReference type="NCBI Taxonomy" id="1093978"/>
    <lineage>
        <taxon>Eukaryota</taxon>
        <taxon>Metazoa</taxon>
        <taxon>Spiralia</taxon>
        <taxon>Lophotrochozoa</taxon>
        <taxon>Mollusca</taxon>
        <taxon>Gastropoda</taxon>
        <taxon>Heterobranchia</taxon>
        <taxon>Euthyneura</taxon>
        <taxon>Panpulmonata</taxon>
        <taxon>Sacoglossa</taxon>
        <taxon>Placobranchoidea</taxon>
        <taxon>Plakobranchidae</taxon>
        <taxon>Elysia</taxon>
    </lineage>
</organism>
<comment type="caution">
    <text evidence="5">The sequence shown here is derived from an EMBL/GenBank/DDBJ whole genome shotgun (WGS) entry which is preliminary data.</text>
</comment>
<dbReference type="SUPFAM" id="SSF47370">
    <property type="entry name" value="Bromodomain"/>
    <property type="match status" value="1"/>
</dbReference>
<feature type="region of interest" description="Disordered" evidence="3">
    <location>
        <begin position="1"/>
        <end position="49"/>
    </location>
</feature>
<dbReference type="PROSITE" id="PS50014">
    <property type="entry name" value="BROMODOMAIN_2"/>
    <property type="match status" value="1"/>
</dbReference>
<dbReference type="Gene3D" id="1.20.920.10">
    <property type="entry name" value="Bromodomain-like"/>
    <property type="match status" value="1"/>
</dbReference>
<dbReference type="AlphaFoldDB" id="A0AAV4JME5"/>
<gene>
    <name evidence="5" type="ORF">ElyMa_006991400</name>
</gene>
<dbReference type="InterPro" id="IPR040240">
    <property type="entry name" value="TAF1"/>
</dbReference>
<dbReference type="SMART" id="SM00297">
    <property type="entry name" value="BROMO"/>
    <property type="match status" value="1"/>
</dbReference>
<evidence type="ECO:0000313" key="5">
    <source>
        <dbReference type="EMBL" id="GFS23987.1"/>
    </source>
</evidence>
<dbReference type="GO" id="GO:0051123">
    <property type="term" value="P:RNA polymerase II preinitiation complex assembly"/>
    <property type="evidence" value="ECO:0007669"/>
    <property type="project" value="TreeGrafter"/>
</dbReference>
<evidence type="ECO:0000256" key="2">
    <source>
        <dbReference type="PROSITE-ProRule" id="PRU00035"/>
    </source>
</evidence>
<evidence type="ECO:0000256" key="3">
    <source>
        <dbReference type="SAM" id="MobiDB-lite"/>
    </source>
</evidence>
<dbReference type="EMBL" id="BMAT01013976">
    <property type="protein sequence ID" value="GFS23987.1"/>
    <property type="molecule type" value="Genomic_DNA"/>
</dbReference>
<reference evidence="5 6" key="1">
    <citation type="journal article" date="2021" name="Elife">
        <title>Chloroplast acquisition without the gene transfer in kleptoplastic sea slugs, Plakobranchus ocellatus.</title>
        <authorList>
            <person name="Maeda T."/>
            <person name="Takahashi S."/>
            <person name="Yoshida T."/>
            <person name="Shimamura S."/>
            <person name="Takaki Y."/>
            <person name="Nagai Y."/>
            <person name="Toyoda A."/>
            <person name="Suzuki Y."/>
            <person name="Arimoto A."/>
            <person name="Ishii H."/>
            <person name="Satoh N."/>
            <person name="Nishiyama T."/>
            <person name="Hasebe M."/>
            <person name="Maruyama T."/>
            <person name="Minagawa J."/>
            <person name="Obokata J."/>
            <person name="Shigenobu S."/>
        </authorList>
    </citation>
    <scope>NUCLEOTIDE SEQUENCE [LARGE SCALE GENOMIC DNA]</scope>
</reference>
<dbReference type="Pfam" id="PF00439">
    <property type="entry name" value="Bromodomain"/>
    <property type="match status" value="1"/>
</dbReference>
<dbReference type="PANTHER" id="PTHR13900:SF0">
    <property type="entry name" value="TRANSCRIPTION INITIATION FACTOR TFIID SUBUNIT 1"/>
    <property type="match status" value="1"/>
</dbReference>
<dbReference type="InterPro" id="IPR001487">
    <property type="entry name" value="Bromodomain"/>
</dbReference>
<evidence type="ECO:0000313" key="6">
    <source>
        <dbReference type="Proteomes" id="UP000762676"/>
    </source>
</evidence>
<dbReference type="Proteomes" id="UP000762676">
    <property type="component" value="Unassembled WGS sequence"/>
</dbReference>
<name>A0AAV4JME5_9GAST</name>